<dbReference type="SUPFAM" id="SSF103473">
    <property type="entry name" value="MFS general substrate transporter"/>
    <property type="match status" value="1"/>
</dbReference>
<feature type="domain" description="Major facilitator superfamily (MFS) profile" evidence="6">
    <location>
        <begin position="41"/>
        <end position="565"/>
    </location>
</feature>
<evidence type="ECO:0000256" key="3">
    <source>
        <dbReference type="ARBA" id="ARBA00022989"/>
    </source>
</evidence>
<keyword evidence="3 5" id="KW-1133">Transmembrane helix</keyword>
<feature type="transmembrane region" description="Helical" evidence="5">
    <location>
        <begin position="542"/>
        <end position="561"/>
    </location>
</feature>
<feature type="transmembrane region" description="Helical" evidence="5">
    <location>
        <begin position="436"/>
        <end position="455"/>
    </location>
</feature>
<dbReference type="PANTHER" id="PTHR43184:SF12">
    <property type="entry name" value="SUGAR PHOSPHATE EXCHANGER 3"/>
    <property type="match status" value="1"/>
</dbReference>
<feature type="transmembrane region" description="Helical" evidence="5">
    <location>
        <begin position="372"/>
        <end position="393"/>
    </location>
</feature>
<dbReference type="EMBL" id="CAJPEX010001262">
    <property type="protein sequence ID" value="CAG0918697.1"/>
    <property type="molecule type" value="Genomic_DNA"/>
</dbReference>
<organism evidence="7">
    <name type="scientific">Notodromas monacha</name>
    <dbReference type="NCBI Taxonomy" id="399045"/>
    <lineage>
        <taxon>Eukaryota</taxon>
        <taxon>Metazoa</taxon>
        <taxon>Ecdysozoa</taxon>
        <taxon>Arthropoda</taxon>
        <taxon>Crustacea</taxon>
        <taxon>Oligostraca</taxon>
        <taxon>Ostracoda</taxon>
        <taxon>Podocopa</taxon>
        <taxon>Podocopida</taxon>
        <taxon>Cypridocopina</taxon>
        <taxon>Cypridoidea</taxon>
        <taxon>Cyprididae</taxon>
        <taxon>Notodromas</taxon>
    </lineage>
</organism>
<dbReference type="GO" id="GO:0022857">
    <property type="term" value="F:transmembrane transporter activity"/>
    <property type="evidence" value="ECO:0007669"/>
    <property type="project" value="InterPro"/>
</dbReference>
<feature type="transmembrane region" description="Helical" evidence="5">
    <location>
        <begin position="507"/>
        <end position="530"/>
    </location>
</feature>
<protein>
    <recommendedName>
        <fullName evidence="6">Major facilitator superfamily (MFS) profile domain-containing protein</fullName>
    </recommendedName>
</protein>
<evidence type="ECO:0000256" key="5">
    <source>
        <dbReference type="SAM" id="Phobius"/>
    </source>
</evidence>
<dbReference type="GO" id="GO:0016020">
    <property type="term" value="C:membrane"/>
    <property type="evidence" value="ECO:0007669"/>
    <property type="project" value="UniProtKB-SubCell"/>
</dbReference>
<dbReference type="PROSITE" id="PS50850">
    <property type="entry name" value="MFS"/>
    <property type="match status" value="1"/>
</dbReference>
<evidence type="ECO:0000313" key="7">
    <source>
        <dbReference type="EMBL" id="CAD7278545.1"/>
    </source>
</evidence>
<proteinExistence type="predicted"/>
<keyword evidence="8" id="KW-1185">Reference proteome</keyword>
<comment type="subcellular location">
    <subcellularLocation>
        <location evidence="1">Membrane</location>
        <topology evidence="1">Multi-pass membrane protein</topology>
    </subcellularLocation>
</comment>
<gene>
    <name evidence="7" type="ORF">NMOB1V02_LOCUS6244</name>
</gene>
<feature type="transmembrane region" description="Helical" evidence="5">
    <location>
        <begin position="242"/>
        <end position="261"/>
    </location>
</feature>
<evidence type="ECO:0000259" key="6">
    <source>
        <dbReference type="PROSITE" id="PS50850"/>
    </source>
</evidence>
<dbReference type="InterPro" id="IPR011701">
    <property type="entry name" value="MFS"/>
</dbReference>
<dbReference type="Pfam" id="PF07690">
    <property type="entry name" value="MFS_1"/>
    <property type="match status" value="1"/>
</dbReference>
<evidence type="ECO:0000256" key="4">
    <source>
        <dbReference type="ARBA" id="ARBA00023136"/>
    </source>
</evidence>
<reference evidence="7" key="1">
    <citation type="submission" date="2020-11" db="EMBL/GenBank/DDBJ databases">
        <authorList>
            <person name="Tran Van P."/>
        </authorList>
    </citation>
    <scope>NUCLEOTIDE SEQUENCE</scope>
</reference>
<dbReference type="InterPro" id="IPR020846">
    <property type="entry name" value="MFS_dom"/>
</dbReference>
<keyword evidence="4 5" id="KW-0472">Membrane</keyword>
<evidence type="ECO:0000313" key="8">
    <source>
        <dbReference type="Proteomes" id="UP000678499"/>
    </source>
</evidence>
<evidence type="ECO:0000256" key="2">
    <source>
        <dbReference type="ARBA" id="ARBA00022692"/>
    </source>
</evidence>
<keyword evidence="2 5" id="KW-0812">Transmembrane</keyword>
<name>A0A7R9GEW9_9CRUS</name>
<sequence>MMRKPIGIAFITKIASKIAPRSHARVSVSRATWYRYSVLFLTFLCYTAYHMSRKPLSVVKNVLNQNCTSVDNGACGWAPFSEFLSHQLLICIMYLEMLKTFFFQMDRILLNCLELLTPSSYLLTLSACFSEEIVVDGIFAERMDLRFFLTLGMLTSSICVYLFGIAKSFEVHNFGYFAVVQLIGGLVQTTGWPGVVACIGNWFGKAKRGLIFGVWNSHTSVGNILGSVIAGAYVDNDWSRSFILPALIMAGTGCFIFLFLVPEPKDVGCDEPHHYEFNPSRSCQVFTGDDDSENSERRGLVSSKRGFVARGTNELGFPSKEFDESLSPRSDWGRYKILGSASRKLRSPLSWESSRRGAEAISFSAALKIPGVVEFSISLFFSKLVSYTFLYWLPPFIKQNTPFGNAEAAYLSTLFDFGGIVGGVFAGFVSDHSSMSAATCGVMLIAAVPVMFAYLKTSVANTSLASSIALLSLMGFLVNGPYALITTSVSADLGVHPSLAGNAKAKATVAAIIDGTGSIGAAVGPLLTGFLAQGNAGSWNDVFYLLMISEAVSCLFLVRLVRDEWKKWRERRYVRRA</sequence>
<feature type="transmembrane region" description="Helical" evidence="5">
    <location>
        <begin position="178"/>
        <end position="203"/>
    </location>
</feature>
<feature type="transmembrane region" description="Helical" evidence="5">
    <location>
        <begin position="467"/>
        <end position="495"/>
    </location>
</feature>
<feature type="transmembrane region" description="Helical" evidence="5">
    <location>
        <begin position="408"/>
        <end position="429"/>
    </location>
</feature>
<dbReference type="EMBL" id="OA883299">
    <property type="protein sequence ID" value="CAD7278545.1"/>
    <property type="molecule type" value="Genomic_DNA"/>
</dbReference>
<dbReference type="PANTHER" id="PTHR43184">
    <property type="entry name" value="MAJOR FACILITATOR SUPERFAMILY TRANSPORTER 16, ISOFORM B"/>
    <property type="match status" value="1"/>
</dbReference>
<feature type="transmembrane region" description="Helical" evidence="5">
    <location>
        <begin position="210"/>
        <end position="230"/>
    </location>
</feature>
<dbReference type="AlphaFoldDB" id="A0A7R9GEW9"/>
<dbReference type="InterPro" id="IPR036259">
    <property type="entry name" value="MFS_trans_sf"/>
</dbReference>
<accession>A0A7R9GEW9</accession>
<dbReference type="OrthoDB" id="3639251at2759"/>
<feature type="transmembrane region" description="Helical" evidence="5">
    <location>
        <begin position="147"/>
        <end position="166"/>
    </location>
</feature>
<dbReference type="Gene3D" id="1.20.1250.20">
    <property type="entry name" value="MFS general substrate transporter like domains"/>
    <property type="match status" value="2"/>
</dbReference>
<dbReference type="Proteomes" id="UP000678499">
    <property type="component" value="Unassembled WGS sequence"/>
</dbReference>
<evidence type="ECO:0000256" key="1">
    <source>
        <dbReference type="ARBA" id="ARBA00004141"/>
    </source>
</evidence>